<sequence>MTLDTAKYYLVRERMDWKRPHLRWVPNALYTLIVRTRNAY</sequence>
<evidence type="ECO:0000313" key="1">
    <source>
        <dbReference type="EMBL" id="QEW28827.1"/>
    </source>
</evidence>
<reference evidence="1 2" key="1">
    <citation type="submission" date="2018-08" db="EMBL/GenBank/DDBJ databases">
        <title>Genetic Globetrotter - A new plasmid hitch-hiking vast phylogenetic and geographic distances.</title>
        <authorList>
            <person name="Vollmers J."/>
            <person name="Petersen J."/>
        </authorList>
    </citation>
    <scope>NUCLEOTIDE SEQUENCE [LARGE SCALE GENOMIC DNA]</scope>
    <source>
        <strain evidence="1 2">DSM 26383</strain>
    </source>
</reference>
<organism evidence="1 2">
    <name type="scientific">Roseovarius indicus</name>
    <dbReference type="NCBI Taxonomy" id="540747"/>
    <lineage>
        <taxon>Bacteria</taxon>
        <taxon>Pseudomonadati</taxon>
        <taxon>Pseudomonadota</taxon>
        <taxon>Alphaproteobacteria</taxon>
        <taxon>Rhodobacterales</taxon>
        <taxon>Roseobacteraceae</taxon>
        <taxon>Roseovarius</taxon>
    </lineage>
</organism>
<evidence type="ECO:0000313" key="2">
    <source>
        <dbReference type="Proteomes" id="UP000325785"/>
    </source>
</evidence>
<dbReference type="Proteomes" id="UP000325785">
    <property type="component" value="Chromosome"/>
</dbReference>
<accession>A0A5P3AHK4</accession>
<protein>
    <submittedName>
        <fullName evidence="1">Uncharacterized protein</fullName>
    </submittedName>
</protein>
<dbReference type="KEGG" id="rid:RIdsm_04667"/>
<dbReference type="AlphaFoldDB" id="A0A5P3AHK4"/>
<gene>
    <name evidence="1" type="ORF">RIdsm_04667</name>
</gene>
<dbReference type="RefSeq" id="WP_276509273.1">
    <property type="nucleotide sequence ID" value="NZ_CP031598.1"/>
</dbReference>
<name>A0A5P3AHK4_9RHOB</name>
<dbReference type="EMBL" id="CP031598">
    <property type="protein sequence ID" value="QEW28827.1"/>
    <property type="molecule type" value="Genomic_DNA"/>
</dbReference>
<proteinExistence type="predicted"/>